<dbReference type="Proteomes" id="UP000293360">
    <property type="component" value="Unassembled WGS sequence"/>
</dbReference>
<evidence type="ECO:0000313" key="2">
    <source>
        <dbReference type="EMBL" id="RYP02086.1"/>
    </source>
</evidence>
<protein>
    <submittedName>
        <fullName evidence="2">Uncharacterized protein</fullName>
    </submittedName>
</protein>
<organism evidence="2 3">
    <name type="scientific">Monosporascus ibericus</name>
    <dbReference type="NCBI Taxonomy" id="155417"/>
    <lineage>
        <taxon>Eukaryota</taxon>
        <taxon>Fungi</taxon>
        <taxon>Dikarya</taxon>
        <taxon>Ascomycota</taxon>
        <taxon>Pezizomycotina</taxon>
        <taxon>Sordariomycetes</taxon>
        <taxon>Xylariomycetidae</taxon>
        <taxon>Xylariales</taxon>
        <taxon>Xylariales incertae sedis</taxon>
        <taxon>Monosporascus</taxon>
    </lineage>
</organism>
<evidence type="ECO:0000313" key="3">
    <source>
        <dbReference type="Proteomes" id="UP000293360"/>
    </source>
</evidence>
<accession>A0A4Q4T6R8</accession>
<comment type="caution">
    <text evidence="2">The sequence shown here is derived from an EMBL/GenBank/DDBJ whole genome shotgun (WGS) entry which is preliminary data.</text>
</comment>
<feature type="region of interest" description="Disordered" evidence="1">
    <location>
        <begin position="151"/>
        <end position="173"/>
    </location>
</feature>
<evidence type="ECO:0000256" key="1">
    <source>
        <dbReference type="SAM" id="MobiDB-lite"/>
    </source>
</evidence>
<dbReference type="AlphaFoldDB" id="A0A4Q4T6R8"/>
<gene>
    <name evidence="2" type="ORF">DL764_005967</name>
</gene>
<reference evidence="2 3" key="1">
    <citation type="submission" date="2018-06" db="EMBL/GenBank/DDBJ databases">
        <title>Complete Genomes of Monosporascus.</title>
        <authorList>
            <person name="Robinson A.J."/>
            <person name="Natvig D.O."/>
        </authorList>
    </citation>
    <scope>NUCLEOTIDE SEQUENCE [LARGE SCALE GENOMIC DNA]</scope>
    <source>
        <strain evidence="2 3">CBS 110550</strain>
    </source>
</reference>
<dbReference type="STRING" id="155417.A0A4Q4T6R8"/>
<dbReference type="OrthoDB" id="4483229at2759"/>
<sequence>MQRNFPICCSEELPTSVIDKFLNDSLAGFERLVPGNNGARRLAIVTAHNGSPDIPAKAATPPVQNFSSPFVGRSAEDIGMEILDQSYHCFAVLDERSGRDETVVVGQRIGDEIQTVRADFGSAQLLIQNLAIANVDMGEAKHHAEADGGVYRLKAPPRAQRGGHAPPKRLGDP</sequence>
<dbReference type="EMBL" id="QJNU01000331">
    <property type="protein sequence ID" value="RYP02086.1"/>
    <property type="molecule type" value="Genomic_DNA"/>
</dbReference>
<proteinExistence type="predicted"/>
<keyword evidence="3" id="KW-1185">Reference proteome</keyword>
<name>A0A4Q4T6R8_9PEZI</name>